<keyword evidence="4" id="KW-0378">Hydrolase</keyword>
<dbReference type="Gene3D" id="6.20.330.10">
    <property type="match status" value="1"/>
</dbReference>
<evidence type="ECO:0000256" key="4">
    <source>
        <dbReference type="ARBA" id="ARBA00022801"/>
    </source>
</evidence>
<accession>A0ABY6Q7W4</accession>
<evidence type="ECO:0000256" key="7">
    <source>
        <dbReference type="SAM" id="Phobius"/>
    </source>
</evidence>
<comment type="subcellular location">
    <subcellularLocation>
        <location evidence="1">Membrane</location>
    </subcellularLocation>
</comment>
<dbReference type="Proteomes" id="UP001317963">
    <property type="component" value="Chromosome"/>
</dbReference>
<dbReference type="Pfam" id="PF01343">
    <property type="entry name" value="Peptidase_S49"/>
    <property type="match status" value="2"/>
</dbReference>
<keyword evidence="7" id="KW-1133">Transmembrane helix</keyword>
<sequence length="605" mass="64955">MDLLKAVWRILSGISKAITVLVPLLFLGIFITAFSISLSETVPEPLPERAGLLIAPKGRLVESRTPLEPVDALFASELAGEVLLSSLIEAIDEAAADSRITSIVLDLEDLAGPSTSQAMEIIQAIERFSASGKPIVAVGDYFSQSHYLLAAQADEIILHPEGGISLMGFGVYRTYLKQFLDNIRVKFHVFRAGENKSAVEPYLRDDMSPQERIVVARWLNSLWDDYTAQVEKGRGKSEGDVTAFVNDFPARLEANGGDLAQVFLQEGYVDALLSGDEVDVRVTEIVDAVDDDGDVVLVGLRRYLIDIRQPRDETVATIAVVPVEGTLIPGESIQGSAGSETIVNQLTEAMESDAAAIVLRINSGGGSVFASEEIRTKVQEISEAGVPVVSSMGGAAASGGYWIAAETDQIWALPTTITGSIGAFSVFPTIEGVFDYFGATVDGVGTTNMASGFDPAQPLDENTRRIFQAMIDGVYNEFLGLVAGGRDMTVEQVDAIAGGQVWIGRQALEIGLVDELGGLNDAIRAAAELAGLDDYKAERFGAPISPQQLVLEELGKNLEVAMPATLQNAVAWLAPFQEPLVTLSQLQDPKHIYLQCFDCNYASQH</sequence>
<dbReference type="PANTHER" id="PTHR33209:SF1">
    <property type="entry name" value="PEPTIDASE S49 DOMAIN-CONTAINING PROTEIN"/>
    <property type="match status" value="1"/>
</dbReference>
<dbReference type="RefSeq" id="WP_279241859.1">
    <property type="nucleotide sequence ID" value="NZ_CP036501.1"/>
</dbReference>
<evidence type="ECO:0000256" key="5">
    <source>
        <dbReference type="ARBA" id="ARBA00022825"/>
    </source>
</evidence>
<dbReference type="SUPFAM" id="SSF52096">
    <property type="entry name" value="ClpP/crotonase"/>
    <property type="match status" value="2"/>
</dbReference>
<dbReference type="PIRSF" id="PIRSF001217">
    <property type="entry name" value="Protease_4_SppA"/>
    <property type="match status" value="1"/>
</dbReference>
<dbReference type="InterPro" id="IPR029045">
    <property type="entry name" value="ClpP/crotonase-like_dom_sf"/>
</dbReference>
<name>A0ABY6Q7W4_9GAMM</name>
<proteinExistence type="inferred from homology"/>
<dbReference type="InterPro" id="IPR002142">
    <property type="entry name" value="Peptidase_S49"/>
</dbReference>
<gene>
    <name evidence="9" type="primary">sppA</name>
    <name evidence="9" type="ORF">E0F26_11770</name>
</gene>
<feature type="transmembrane region" description="Helical" evidence="7">
    <location>
        <begin position="20"/>
        <end position="38"/>
    </location>
</feature>
<reference evidence="9 10" key="1">
    <citation type="submission" date="2019-02" db="EMBL/GenBank/DDBJ databases">
        <title>Halieaceae_genomes.</title>
        <authorList>
            <person name="Li S.-H."/>
        </authorList>
    </citation>
    <scope>NUCLEOTIDE SEQUENCE [LARGE SCALE GENOMIC DNA]</scope>
    <source>
        <strain evidence="9 10">JH123</strain>
    </source>
</reference>
<keyword evidence="6 7" id="KW-0472">Membrane</keyword>
<dbReference type="InterPro" id="IPR047217">
    <property type="entry name" value="S49_SppA_67K_type_N"/>
</dbReference>
<protein>
    <submittedName>
        <fullName evidence="9">Signal peptide peptidase SppA</fullName>
    </submittedName>
</protein>
<evidence type="ECO:0000313" key="10">
    <source>
        <dbReference type="Proteomes" id="UP001317963"/>
    </source>
</evidence>
<dbReference type="NCBIfam" id="TIGR00705">
    <property type="entry name" value="SppA_67K"/>
    <property type="match status" value="1"/>
</dbReference>
<keyword evidence="10" id="KW-1185">Reference proteome</keyword>
<evidence type="ECO:0000313" key="9">
    <source>
        <dbReference type="EMBL" id="UZP75372.1"/>
    </source>
</evidence>
<dbReference type="EMBL" id="CP036501">
    <property type="protein sequence ID" value="UZP75372.1"/>
    <property type="molecule type" value="Genomic_DNA"/>
</dbReference>
<dbReference type="InterPro" id="IPR047272">
    <property type="entry name" value="S49_SppA_C"/>
</dbReference>
<evidence type="ECO:0000256" key="3">
    <source>
        <dbReference type="ARBA" id="ARBA00022670"/>
    </source>
</evidence>
<keyword evidence="7" id="KW-0812">Transmembrane</keyword>
<comment type="similarity">
    <text evidence="2">Belongs to the peptidase S49 family.</text>
</comment>
<evidence type="ECO:0000256" key="2">
    <source>
        <dbReference type="ARBA" id="ARBA00008683"/>
    </source>
</evidence>
<dbReference type="CDD" id="cd07018">
    <property type="entry name" value="S49_SppA_67K_type"/>
    <property type="match status" value="1"/>
</dbReference>
<dbReference type="NCBIfam" id="TIGR00706">
    <property type="entry name" value="SppA_dom"/>
    <property type="match status" value="1"/>
</dbReference>
<organism evidence="9 10">
    <name type="scientific">Candidatus Paraluminiphilus aquimaris</name>
    <dbReference type="NCBI Taxonomy" id="2518994"/>
    <lineage>
        <taxon>Bacteria</taxon>
        <taxon>Pseudomonadati</taxon>
        <taxon>Pseudomonadota</taxon>
        <taxon>Gammaproteobacteria</taxon>
        <taxon>Cellvibrionales</taxon>
        <taxon>Halieaceae</taxon>
        <taxon>Candidatus Paraluminiphilus</taxon>
    </lineage>
</organism>
<dbReference type="InterPro" id="IPR004635">
    <property type="entry name" value="Pept_S49_SppA"/>
</dbReference>
<evidence type="ECO:0000259" key="8">
    <source>
        <dbReference type="Pfam" id="PF01343"/>
    </source>
</evidence>
<dbReference type="InterPro" id="IPR004634">
    <property type="entry name" value="Pept_S49_pIV"/>
</dbReference>
<dbReference type="PANTHER" id="PTHR33209">
    <property type="entry name" value="PROTEASE 4"/>
    <property type="match status" value="1"/>
</dbReference>
<keyword evidence="3" id="KW-0645">Protease</keyword>
<evidence type="ECO:0000256" key="6">
    <source>
        <dbReference type="ARBA" id="ARBA00023136"/>
    </source>
</evidence>
<feature type="domain" description="Peptidase S49" evidence="8">
    <location>
        <begin position="383"/>
        <end position="532"/>
    </location>
</feature>
<keyword evidence="5" id="KW-0720">Serine protease</keyword>
<evidence type="ECO:0000256" key="1">
    <source>
        <dbReference type="ARBA" id="ARBA00004370"/>
    </source>
</evidence>
<dbReference type="Gene3D" id="3.90.226.10">
    <property type="entry name" value="2-enoyl-CoA Hydratase, Chain A, domain 1"/>
    <property type="match status" value="2"/>
</dbReference>
<dbReference type="CDD" id="cd07023">
    <property type="entry name" value="S49_Sppa_N_C"/>
    <property type="match status" value="1"/>
</dbReference>
<feature type="domain" description="Peptidase S49" evidence="8">
    <location>
        <begin position="128"/>
        <end position="244"/>
    </location>
</feature>